<organism evidence="8 9">
    <name type="scientific">Ferruginivarius sediminum</name>
    <dbReference type="NCBI Taxonomy" id="2661937"/>
    <lineage>
        <taxon>Bacteria</taxon>
        <taxon>Pseudomonadati</taxon>
        <taxon>Pseudomonadota</taxon>
        <taxon>Alphaproteobacteria</taxon>
        <taxon>Rhodospirillales</taxon>
        <taxon>Rhodospirillaceae</taxon>
        <taxon>Ferruginivarius</taxon>
    </lineage>
</organism>
<dbReference type="InterPro" id="IPR003593">
    <property type="entry name" value="AAA+_ATPase"/>
</dbReference>
<dbReference type="FunFam" id="3.40.50.300:FF:000134">
    <property type="entry name" value="Iron-enterobactin ABC transporter ATP-binding protein"/>
    <property type="match status" value="1"/>
</dbReference>
<dbReference type="PANTHER" id="PTHR42794">
    <property type="entry name" value="HEMIN IMPORT ATP-BINDING PROTEIN HMUV"/>
    <property type="match status" value="1"/>
</dbReference>
<dbReference type="GO" id="GO:0016887">
    <property type="term" value="F:ATP hydrolysis activity"/>
    <property type="evidence" value="ECO:0007669"/>
    <property type="project" value="InterPro"/>
</dbReference>
<evidence type="ECO:0000256" key="1">
    <source>
        <dbReference type="ARBA" id="ARBA00005417"/>
    </source>
</evidence>
<proteinExistence type="inferred from homology"/>
<dbReference type="InterPro" id="IPR027417">
    <property type="entry name" value="P-loop_NTPase"/>
</dbReference>
<feature type="domain" description="ABC transporter" evidence="7">
    <location>
        <begin position="5"/>
        <end position="240"/>
    </location>
</feature>
<comment type="caution">
    <text evidence="8">The sequence shown here is derived from an EMBL/GenBank/DDBJ whole genome shotgun (WGS) entry which is preliminary data.</text>
</comment>
<sequence>MTALLEASSLAVSLGRRPVLDDVAFTLAPGETVGLVGPNGAGKTTLLRALAGVLKPVRGEVRLEGQPVGSLPHGHFAARVAYLPQGGGSYWAVPVRTLVMLGRLPHRERWSKPETADERAVDTALAATGVEHLAERPVTELSGGERARVLLARALAGEPQLLLADEPVSGLDPYHRLEVMEHLRALSQAGKAVVVVLHDLTLAARFCDRLVLLADGKVAASGPPEEVLTPQRLDSVYRVRAVLGRQGGEPFVVPWDRLGDKDDSSLAEGTG</sequence>
<dbReference type="CDD" id="cd03214">
    <property type="entry name" value="ABC_Iron-Siderophores_B12_Hemin"/>
    <property type="match status" value="1"/>
</dbReference>
<dbReference type="PANTHER" id="PTHR42794:SF1">
    <property type="entry name" value="HEMIN IMPORT ATP-BINDING PROTEIN HMUV"/>
    <property type="match status" value="1"/>
</dbReference>
<evidence type="ECO:0000313" key="9">
    <source>
        <dbReference type="Proteomes" id="UP000253941"/>
    </source>
</evidence>
<dbReference type="AlphaFoldDB" id="A0A369TFY3"/>
<evidence type="ECO:0000256" key="5">
    <source>
        <dbReference type="ARBA" id="ARBA00022967"/>
    </source>
</evidence>
<evidence type="ECO:0000313" key="8">
    <source>
        <dbReference type="EMBL" id="RDD63027.1"/>
    </source>
</evidence>
<dbReference type="RefSeq" id="WP_114580978.1">
    <property type="nucleotide sequence ID" value="NZ_QPMH01000003.1"/>
</dbReference>
<protein>
    <submittedName>
        <fullName evidence="8">ABC transporter ATP-binding protein</fullName>
    </submittedName>
</protein>
<name>A0A369TFY3_9PROT</name>
<comment type="function">
    <text evidence="6">Part of the ABC transporter complex HmuTUV involved in hemin import. Responsible for energy coupling to the transport system.</text>
</comment>
<dbReference type="SUPFAM" id="SSF52540">
    <property type="entry name" value="P-loop containing nucleoside triphosphate hydrolases"/>
    <property type="match status" value="1"/>
</dbReference>
<dbReference type="PROSITE" id="PS50893">
    <property type="entry name" value="ABC_TRANSPORTER_2"/>
    <property type="match status" value="1"/>
</dbReference>
<dbReference type="PROSITE" id="PS00211">
    <property type="entry name" value="ABC_TRANSPORTER_1"/>
    <property type="match status" value="1"/>
</dbReference>
<dbReference type="InterPro" id="IPR017871">
    <property type="entry name" value="ABC_transporter-like_CS"/>
</dbReference>
<keyword evidence="2" id="KW-0813">Transport</keyword>
<evidence type="ECO:0000256" key="4">
    <source>
        <dbReference type="ARBA" id="ARBA00022840"/>
    </source>
</evidence>
<comment type="similarity">
    <text evidence="1">Belongs to the ABC transporter superfamily.</text>
</comment>
<dbReference type="GO" id="GO:0005524">
    <property type="term" value="F:ATP binding"/>
    <property type="evidence" value="ECO:0007669"/>
    <property type="project" value="UniProtKB-KW"/>
</dbReference>
<dbReference type="Gene3D" id="3.40.50.300">
    <property type="entry name" value="P-loop containing nucleotide triphosphate hydrolases"/>
    <property type="match status" value="1"/>
</dbReference>
<evidence type="ECO:0000256" key="3">
    <source>
        <dbReference type="ARBA" id="ARBA00022741"/>
    </source>
</evidence>
<dbReference type="SMART" id="SM00382">
    <property type="entry name" value="AAA"/>
    <property type="match status" value="1"/>
</dbReference>
<keyword evidence="9" id="KW-1185">Reference proteome</keyword>
<accession>A0A369TFY3</accession>
<keyword evidence="5" id="KW-1278">Translocase</keyword>
<dbReference type="EMBL" id="QPMH01000003">
    <property type="protein sequence ID" value="RDD63027.1"/>
    <property type="molecule type" value="Genomic_DNA"/>
</dbReference>
<evidence type="ECO:0000256" key="6">
    <source>
        <dbReference type="ARBA" id="ARBA00037066"/>
    </source>
</evidence>
<gene>
    <name evidence="8" type="ORF">DRB17_04435</name>
</gene>
<dbReference type="InterPro" id="IPR003439">
    <property type="entry name" value="ABC_transporter-like_ATP-bd"/>
</dbReference>
<evidence type="ECO:0000256" key="2">
    <source>
        <dbReference type="ARBA" id="ARBA00022448"/>
    </source>
</evidence>
<reference evidence="8 9" key="1">
    <citation type="submission" date="2018-07" db="EMBL/GenBank/DDBJ databases">
        <title>Venubactetium sediminum gen. nov., sp. nov., isolated from a marine solar saltern.</title>
        <authorList>
            <person name="Wang S."/>
        </authorList>
    </citation>
    <scope>NUCLEOTIDE SEQUENCE [LARGE SCALE GENOMIC DNA]</scope>
    <source>
        <strain evidence="8 9">WD2A32</strain>
    </source>
</reference>
<keyword evidence="4 8" id="KW-0067">ATP-binding</keyword>
<keyword evidence="3" id="KW-0547">Nucleotide-binding</keyword>
<dbReference type="Proteomes" id="UP000253941">
    <property type="component" value="Unassembled WGS sequence"/>
</dbReference>
<evidence type="ECO:0000259" key="7">
    <source>
        <dbReference type="PROSITE" id="PS50893"/>
    </source>
</evidence>
<dbReference type="Pfam" id="PF00005">
    <property type="entry name" value="ABC_tran"/>
    <property type="match status" value="1"/>
</dbReference>